<dbReference type="InterPro" id="IPR000980">
    <property type="entry name" value="SH2"/>
</dbReference>
<name>A0A8S3YH71_9EUPU</name>
<dbReference type="InterPro" id="IPR036860">
    <property type="entry name" value="SH2_dom_sf"/>
</dbReference>
<dbReference type="AlphaFoldDB" id="A0A8S3YH71"/>
<dbReference type="SMART" id="SM00252">
    <property type="entry name" value="SH2"/>
    <property type="match status" value="1"/>
</dbReference>
<protein>
    <recommendedName>
        <fullName evidence="2">SH2 domain-containing protein</fullName>
    </recommendedName>
</protein>
<evidence type="ECO:0000313" key="3">
    <source>
        <dbReference type="EMBL" id="CAG5115728.1"/>
    </source>
</evidence>
<dbReference type="Pfam" id="PF00017">
    <property type="entry name" value="SH2"/>
    <property type="match status" value="1"/>
</dbReference>
<dbReference type="PROSITE" id="PS50001">
    <property type="entry name" value="SH2"/>
    <property type="match status" value="1"/>
</dbReference>
<accession>A0A8S3YH71</accession>
<proteinExistence type="predicted"/>
<evidence type="ECO:0000313" key="4">
    <source>
        <dbReference type="Proteomes" id="UP000678393"/>
    </source>
</evidence>
<keyword evidence="1" id="KW-0727">SH2 domain</keyword>
<organism evidence="3 4">
    <name type="scientific">Candidula unifasciata</name>
    <dbReference type="NCBI Taxonomy" id="100452"/>
    <lineage>
        <taxon>Eukaryota</taxon>
        <taxon>Metazoa</taxon>
        <taxon>Spiralia</taxon>
        <taxon>Lophotrochozoa</taxon>
        <taxon>Mollusca</taxon>
        <taxon>Gastropoda</taxon>
        <taxon>Heterobranchia</taxon>
        <taxon>Euthyneura</taxon>
        <taxon>Panpulmonata</taxon>
        <taxon>Eupulmonata</taxon>
        <taxon>Stylommatophora</taxon>
        <taxon>Helicina</taxon>
        <taxon>Helicoidea</taxon>
        <taxon>Geomitridae</taxon>
        <taxon>Candidula</taxon>
    </lineage>
</organism>
<dbReference type="SUPFAM" id="SSF55550">
    <property type="entry name" value="SH2 domain"/>
    <property type="match status" value="1"/>
</dbReference>
<reference evidence="3" key="1">
    <citation type="submission" date="2021-04" db="EMBL/GenBank/DDBJ databases">
        <authorList>
            <consortium name="Molecular Ecology Group"/>
        </authorList>
    </citation>
    <scope>NUCLEOTIDE SEQUENCE</scope>
</reference>
<dbReference type="Proteomes" id="UP000678393">
    <property type="component" value="Unassembled WGS sequence"/>
</dbReference>
<evidence type="ECO:0000256" key="1">
    <source>
        <dbReference type="PROSITE-ProRule" id="PRU00191"/>
    </source>
</evidence>
<evidence type="ECO:0000259" key="2">
    <source>
        <dbReference type="PROSITE" id="PS50001"/>
    </source>
</evidence>
<dbReference type="EMBL" id="CAJHNH020000158">
    <property type="protein sequence ID" value="CAG5115728.1"/>
    <property type="molecule type" value="Genomic_DNA"/>
</dbReference>
<keyword evidence="4" id="KW-1185">Reference proteome</keyword>
<comment type="caution">
    <text evidence="3">The sequence shown here is derived from an EMBL/GenBank/DDBJ whole genome shotgun (WGS) entry which is preliminary data.</text>
</comment>
<dbReference type="Gene3D" id="3.30.505.10">
    <property type="entry name" value="SH2 domain"/>
    <property type="match status" value="1"/>
</dbReference>
<feature type="non-terminal residue" evidence="3">
    <location>
        <position position="85"/>
    </location>
</feature>
<dbReference type="OrthoDB" id="6407613at2759"/>
<gene>
    <name evidence="3" type="ORF">CUNI_LOCUS1286</name>
</gene>
<sequence length="85" mass="10012">QPILFSISDAENVLRDTEPSDFLLYKDHESGKIILSVRLASYIRHYRITELNSLYYLEGQPYAYLDSIVLYHRKHKLNGVKLNKQ</sequence>
<feature type="non-terminal residue" evidence="3">
    <location>
        <position position="1"/>
    </location>
</feature>
<feature type="domain" description="SH2" evidence="2">
    <location>
        <begin position="1"/>
        <end position="85"/>
    </location>
</feature>